<dbReference type="NCBIfam" id="TIGR01180">
    <property type="entry name" value="aman2_put"/>
    <property type="match status" value="1"/>
</dbReference>
<feature type="chain" id="PRO_5045237776" evidence="2">
    <location>
        <begin position="27"/>
        <end position="811"/>
    </location>
</feature>
<dbReference type="Pfam" id="PF07971">
    <property type="entry name" value="Glyco_hydro_92"/>
    <property type="match status" value="1"/>
</dbReference>
<feature type="region of interest" description="Disordered" evidence="1">
    <location>
        <begin position="261"/>
        <end position="290"/>
    </location>
</feature>
<dbReference type="EMBL" id="BSEL01000002">
    <property type="protein sequence ID" value="GLJ66773.1"/>
    <property type="molecule type" value="Genomic_DNA"/>
</dbReference>
<evidence type="ECO:0000256" key="2">
    <source>
        <dbReference type="SAM" id="SignalP"/>
    </source>
</evidence>
<dbReference type="InterPro" id="IPR005887">
    <property type="entry name" value="GH92_a_mannosidase_put"/>
</dbReference>
<reference evidence="5" key="1">
    <citation type="journal article" date="2014" name="Int. J. Syst. Evol. Microbiol.">
        <title>Complete genome of a new Firmicutes species belonging to the dominant human colonic microbiota ('Ruminococcus bicirculans') reveals two chromosomes and a selective capacity to utilize plant glucans.</title>
        <authorList>
            <consortium name="NISC Comparative Sequencing Program"/>
            <person name="Wegmann U."/>
            <person name="Louis P."/>
            <person name="Goesmann A."/>
            <person name="Henrissat B."/>
            <person name="Duncan S.H."/>
            <person name="Flint H.J."/>
        </authorList>
    </citation>
    <scope>NUCLEOTIDE SEQUENCE</scope>
    <source>
        <strain evidence="5">VKM Ac-1246</strain>
    </source>
</reference>
<keyword evidence="6" id="KW-1185">Reference proteome</keyword>
<feature type="region of interest" description="Disordered" evidence="1">
    <location>
        <begin position="791"/>
        <end position="811"/>
    </location>
</feature>
<feature type="domain" description="Glycosyl hydrolase family 92 N-terminal" evidence="4">
    <location>
        <begin position="43"/>
        <end position="304"/>
    </location>
</feature>
<dbReference type="PANTHER" id="PTHR12143">
    <property type="entry name" value="PEPTIDE N-GLYCANASE PNGASE -RELATED"/>
    <property type="match status" value="1"/>
</dbReference>
<evidence type="ECO:0000256" key="1">
    <source>
        <dbReference type="SAM" id="MobiDB-lite"/>
    </source>
</evidence>
<sequence length="811" mass="86789">MVSAMRVLVTCALSLTLLGSGFAATAAPAATPAADLVADPVALVDPLIGSANGGNTYPGAVRPFGMISVSPTSTAGDQTNTAASNGYSHDTTRMRGFSLTHVNGAGCHPGAAGDVPVFPHTGEMTGSPTADVTDATYASDFSHADELAEPGRYRLGLANGAEMDTAVTTRAAVSELTFPADKPANLLFRTSNSLNGSESAVTRIDRAKRTVSGSVLTGAFCGRRGNGGGSNKRSYYRLYFTAQFDRSFSGHGTWVNGELQPGSTEARGGEGYETGAARQGQGSGGYVSFDPRRDQTVQMRIGISYTSQAAAEANLKAEIKRPDTVSSVTTDAKAEWREALSSVEVAGGSRDEQTAFYTGLYHSYLQPNVISDVAGTYWGSDQEVHRIERGQQAQYGNFSGWDQYRAHTQLLALLEPRVAGDFARSLHAYSRQHGGVWDRWLHLSGWTHVMTGDPSAPTLAGFYALGVRNFDAAGAYESLVRQATVPHPDGLSSYGCPGQCIGQRPNLADYLDKGYAPQDTCHCWGGAAETLEDAVADYSLADWGRRLGASSAETDALMDRAGWWQHTFNPDATETDGYQQARKADGSWVSGFSPSTDTGFAQGSSATYTWMVPHDVARLAEAAGGRDRAIERLDAFFHKADGSWQHTGGDPLRYDPTNEPGIHIPWMYNGLGAPWKTQETVRAMASLAYGVGPRGLPGNDDLGTMSAWYVFSAMGIYPQDPARAEMLLSSPIFERVVIHRGNGVDIVIESPQASAENIYVWAVSLDGRERTQSWLPESVMNRGGTVRIDVAPDPNQDWGTAEADLPIYHTS</sequence>
<proteinExistence type="predicted"/>
<dbReference type="InterPro" id="IPR050883">
    <property type="entry name" value="PNGase"/>
</dbReference>
<dbReference type="PANTHER" id="PTHR12143:SF39">
    <property type="entry name" value="SECRETED PROTEIN"/>
    <property type="match status" value="1"/>
</dbReference>
<evidence type="ECO:0000313" key="6">
    <source>
        <dbReference type="Proteomes" id="UP001142292"/>
    </source>
</evidence>
<feature type="domain" description="Glycosyl hydrolase family 92" evidence="3">
    <location>
        <begin position="311"/>
        <end position="790"/>
    </location>
</feature>
<dbReference type="Gene3D" id="1.20.1050.60">
    <property type="entry name" value="alpha-1,2-mannosidase"/>
    <property type="match status" value="1"/>
</dbReference>
<dbReference type="InterPro" id="IPR008928">
    <property type="entry name" value="6-hairpin_glycosidase_sf"/>
</dbReference>
<keyword evidence="2" id="KW-0732">Signal</keyword>
<evidence type="ECO:0000259" key="3">
    <source>
        <dbReference type="Pfam" id="PF07971"/>
    </source>
</evidence>
<dbReference type="SUPFAM" id="SSF48208">
    <property type="entry name" value="Six-hairpin glycosidases"/>
    <property type="match status" value="1"/>
</dbReference>
<name>A0ABQ5STA8_9ACTN</name>
<protein>
    <submittedName>
        <fullName evidence="5">Alpha-1,2-mannosidase</fullName>
    </submittedName>
</protein>
<comment type="caution">
    <text evidence="5">The sequence shown here is derived from an EMBL/GenBank/DDBJ whole genome shotgun (WGS) entry which is preliminary data.</text>
</comment>
<dbReference type="InterPro" id="IPR014718">
    <property type="entry name" value="GH-type_carb-bd"/>
</dbReference>
<dbReference type="Gene3D" id="1.20.1610.10">
    <property type="entry name" value="alpha-1,2-mannosidases domains"/>
    <property type="match status" value="1"/>
</dbReference>
<dbReference type="InterPro" id="IPR041371">
    <property type="entry name" value="GH92_N"/>
</dbReference>
<dbReference type="Gene3D" id="2.70.98.10">
    <property type="match status" value="1"/>
</dbReference>
<reference evidence="5" key="2">
    <citation type="submission" date="2023-01" db="EMBL/GenBank/DDBJ databases">
        <authorList>
            <person name="Sun Q."/>
            <person name="Evtushenko L."/>
        </authorList>
    </citation>
    <scope>NUCLEOTIDE SEQUENCE</scope>
    <source>
        <strain evidence="5">VKM Ac-1246</strain>
    </source>
</reference>
<accession>A0ABQ5STA8</accession>
<evidence type="ECO:0000259" key="4">
    <source>
        <dbReference type="Pfam" id="PF17678"/>
    </source>
</evidence>
<dbReference type="Proteomes" id="UP001142292">
    <property type="component" value="Unassembled WGS sequence"/>
</dbReference>
<gene>
    <name evidence="5" type="ORF">GCM10017579_08090</name>
</gene>
<dbReference type="InterPro" id="IPR012939">
    <property type="entry name" value="Glyco_hydro_92"/>
</dbReference>
<dbReference type="Gene3D" id="3.30.2080.10">
    <property type="entry name" value="GH92 mannosidase domain"/>
    <property type="match status" value="1"/>
</dbReference>
<feature type="signal peptide" evidence="2">
    <location>
        <begin position="1"/>
        <end position="26"/>
    </location>
</feature>
<evidence type="ECO:0000313" key="5">
    <source>
        <dbReference type="EMBL" id="GLJ66773.1"/>
    </source>
</evidence>
<organism evidence="5 6">
    <name type="scientific">Nocardioides luteus</name>
    <dbReference type="NCBI Taxonomy" id="1844"/>
    <lineage>
        <taxon>Bacteria</taxon>
        <taxon>Bacillati</taxon>
        <taxon>Actinomycetota</taxon>
        <taxon>Actinomycetes</taxon>
        <taxon>Propionibacteriales</taxon>
        <taxon>Nocardioidaceae</taxon>
        <taxon>Nocardioides</taxon>
    </lineage>
</organism>
<dbReference type="Pfam" id="PF17678">
    <property type="entry name" value="Glyco_hydro_92N"/>
    <property type="match status" value="1"/>
</dbReference>